<dbReference type="Gene3D" id="3.40.50.10140">
    <property type="entry name" value="Toll/interleukin-1 receptor homology (TIR) domain"/>
    <property type="match status" value="1"/>
</dbReference>
<gene>
    <name evidence="2" type="ORF">EIY87_30175</name>
</gene>
<organism evidence="2 3">
    <name type="scientific">Amycolatopsis eburnea</name>
    <dbReference type="NCBI Taxonomy" id="2267691"/>
    <lineage>
        <taxon>Bacteria</taxon>
        <taxon>Bacillati</taxon>
        <taxon>Actinomycetota</taxon>
        <taxon>Actinomycetes</taxon>
        <taxon>Pseudonocardiales</taxon>
        <taxon>Pseudonocardiaceae</taxon>
        <taxon>Amycolatopsis</taxon>
    </lineage>
</organism>
<feature type="domain" description="TIR" evidence="1">
    <location>
        <begin position="19"/>
        <end position="123"/>
    </location>
</feature>
<dbReference type="SUPFAM" id="SSF52200">
    <property type="entry name" value="Toll/Interleukin receptor TIR domain"/>
    <property type="match status" value="1"/>
</dbReference>
<dbReference type="Gene3D" id="3.40.50.300">
    <property type="entry name" value="P-loop containing nucleotide triphosphate hydrolases"/>
    <property type="match status" value="1"/>
</dbReference>
<dbReference type="OrthoDB" id="3490462at2"/>
<dbReference type="InterPro" id="IPR000157">
    <property type="entry name" value="TIR_dom"/>
</dbReference>
<dbReference type="AlphaFoldDB" id="A0A3R9EPG6"/>
<dbReference type="InterPro" id="IPR011990">
    <property type="entry name" value="TPR-like_helical_dom_sf"/>
</dbReference>
<evidence type="ECO:0000313" key="2">
    <source>
        <dbReference type="EMBL" id="RSD13937.1"/>
    </source>
</evidence>
<reference evidence="2 3" key="1">
    <citation type="submission" date="2018-12" db="EMBL/GenBank/DDBJ databases">
        <title>Amycolatopsis eburnea sp. nov. actinomycete associate with arbuscular mycorrhiza fungal spore.</title>
        <authorList>
            <person name="Lumyong S."/>
            <person name="Chaiya L."/>
        </authorList>
    </citation>
    <scope>NUCLEOTIDE SEQUENCE [LARGE SCALE GENOMIC DNA]</scope>
    <source>
        <strain evidence="2 3">GLM-1</strain>
    </source>
</reference>
<comment type="caution">
    <text evidence="2">The sequence shown here is derived from an EMBL/GenBank/DDBJ whole genome shotgun (WGS) entry which is preliminary data.</text>
</comment>
<evidence type="ECO:0000313" key="3">
    <source>
        <dbReference type="Proteomes" id="UP000267081"/>
    </source>
</evidence>
<dbReference type="Pfam" id="PF13676">
    <property type="entry name" value="TIR_2"/>
    <property type="match status" value="1"/>
</dbReference>
<proteinExistence type="predicted"/>
<dbReference type="GO" id="GO:0007165">
    <property type="term" value="P:signal transduction"/>
    <property type="evidence" value="ECO:0007669"/>
    <property type="project" value="InterPro"/>
</dbReference>
<dbReference type="SUPFAM" id="SSF52540">
    <property type="entry name" value="P-loop containing nucleoside triphosphate hydrolases"/>
    <property type="match status" value="1"/>
</dbReference>
<dbReference type="RefSeq" id="WP_125313213.1">
    <property type="nucleotide sequence ID" value="NZ_RSEC01000058.1"/>
</dbReference>
<dbReference type="Gene3D" id="1.25.40.10">
    <property type="entry name" value="Tetratricopeptide repeat domain"/>
    <property type="match status" value="1"/>
</dbReference>
<protein>
    <recommendedName>
        <fullName evidence="1">TIR domain-containing protein</fullName>
    </recommendedName>
</protein>
<accession>A0A3R9EPG6</accession>
<name>A0A3R9EPG6_9PSEU</name>
<dbReference type="InterPro" id="IPR027417">
    <property type="entry name" value="P-loop_NTPase"/>
</dbReference>
<keyword evidence="3" id="KW-1185">Reference proteome</keyword>
<dbReference type="EMBL" id="RSEC01000058">
    <property type="protein sequence ID" value="RSD13937.1"/>
    <property type="molecule type" value="Genomic_DNA"/>
</dbReference>
<sequence length="936" mass="99983">MTDPDPGLSGARTADRFDVFLCSTRADAGSATAVDRIEEALRADGLRVFRDTGIGVFEPITRELADAIAGSRVLLAYYSRILPTRYACQWELTAAFVAARRHGDPADRVLVINPEPGTGHLAPVELADAKFFTGPVTAETLPALVGRVRRKVERAAVPLGAPAGAAAPAGRRPPPRLVGRYPELWAVHSALHAAAFPGATPYSRPVAVLRGLPGAGKTALAEQYAYLFHDAFGGGVVRLGPFGHLEPDDFLAQFPLALAKAAADRLGTDVSGLDLDRLRELLADRIDAAGERVLVLVDDVPAGLPPTVLDRLLLPSERVYTLITSRFGHAPWDTATVDLTGLTPEEGLRLFAEFRAPEGDAERAAVLRFADRCGGHPVTLRATAFAVRHRPGPLTDDVFAALPDTAPQAVRDLLAGLSPLARDVVRLGTVLAPVPFPADLPCAVLGPVGAPELTAAVDELVTRGFATRSDGELRLQALVVEVARTEPAPAGFAGRAAEALLGRLPGDRDFLLQHARALAEHAPGHRVRLLRPVAAAYEAQGDPATAGEVHAVILATGEATSADFAAGARVEIACGLYAEAVDHARAARALAGDEAERYAAGLAEAQALDCLGDYAEADRTFWARHGDGLPAEGEERYRAALAVALARRLRGRPRDAVALLEPLLAELRDAPPGPVRDELAPATRLEYARSLQLAGRPRRAREVAGAVVAEYHASGRERHARCVEAELVRADAMLALDLRDLRADPDGWERSAAELRDLERNYAKRYGSENPLTLTATVFADRALLALGQPKQALAVLSATEQVVLRVLGDDHPLRYRIRHGMGLAHAQLREFGRQAELLEDILEPQIRLLGRAHPETIESRLDLGIALALSGRGPRARATELVDGAARDIAEALGAATELSAKAQAAKRVVRLPQPFVSALFTVERLIWPGREKGE</sequence>
<dbReference type="Proteomes" id="UP000267081">
    <property type="component" value="Unassembled WGS sequence"/>
</dbReference>
<dbReference type="InterPro" id="IPR035897">
    <property type="entry name" value="Toll_tir_struct_dom_sf"/>
</dbReference>
<evidence type="ECO:0000259" key="1">
    <source>
        <dbReference type="Pfam" id="PF13676"/>
    </source>
</evidence>